<dbReference type="EMBL" id="CM018051">
    <property type="protein sequence ID" value="KAA8517327.1"/>
    <property type="molecule type" value="Genomic_DNA"/>
</dbReference>
<evidence type="ECO:0000313" key="1">
    <source>
        <dbReference type="EMBL" id="KAA8517327.1"/>
    </source>
</evidence>
<dbReference type="Proteomes" id="UP000325577">
    <property type="component" value="Linkage Group LG8"/>
</dbReference>
<keyword evidence="2" id="KW-1185">Reference proteome</keyword>
<evidence type="ECO:0000313" key="2">
    <source>
        <dbReference type="Proteomes" id="UP000325577"/>
    </source>
</evidence>
<dbReference type="AlphaFoldDB" id="A0A5J4ZJ84"/>
<proteinExistence type="predicted"/>
<name>A0A5J4ZJ84_9ASTE</name>
<reference evidence="1 2" key="1">
    <citation type="submission" date="2019-09" db="EMBL/GenBank/DDBJ databases">
        <title>A chromosome-level genome assembly of the Chinese tupelo Nyssa sinensis.</title>
        <authorList>
            <person name="Yang X."/>
            <person name="Kang M."/>
            <person name="Yang Y."/>
            <person name="Xiong H."/>
            <person name="Wang M."/>
            <person name="Zhang Z."/>
            <person name="Wang Z."/>
            <person name="Wu H."/>
            <person name="Ma T."/>
            <person name="Liu J."/>
            <person name="Xi Z."/>
        </authorList>
    </citation>
    <scope>NUCLEOTIDE SEQUENCE [LARGE SCALE GENOMIC DNA]</scope>
    <source>
        <strain evidence="1">J267</strain>
        <tissue evidence="1">Leaf</tissue>
    </source>
</reference>
<protein>
    <submittedName>
        <fullName evidence="1">Uncharacterized protein</fullName>
    </submittedName>
</protein>
<organism evidence="1 2">
    <name type="scientific">Nyssa sinensis</name>
    <dbReference type="NCBI Taxonomy" id="561372"/>
    <lineage>
        <taxon>Eukaryota</taxon>
        <taxon>Viridiplantae</taxon>
        <taxon>Streptophyta</taxon>
        <taxon>Embryophyta</taxon>
        <taxon>Tracheophyta</taxon>
        <taxon>Spermatophyta</taxon>
        <taxon>Magnoliopsida</taxon>
        <taxon>eudicotyledons</taxon>
        <taxon>Gunneridae</taxon>
        <taxon>Pentapetalae</taxon>
        <taxon>asterids</taxon>
        <taxon>Cornales</taxon>
        <taxon>Nyssaceae</taxon>
        <taxon>Nyssa</taxon>
    </lineage>
</organism>
<sequence>MKSYLVLHRRFPVETIAKVPAKARIFTLQLQHFSIQDGTSSPHARADRQGWRVLNFVFQPRWYGSHQLVLLRQKKCICLIEDNFPGPGHS</sequence>
<accession>A0A5J4ZJ84</accession>
<gene>
    <name evidence="1" type="ORF">F0562_017624</name>
</gene>